<feature type="region of interest" description="Disordered" evidence="1">
    <location>
        <begin position="1"/>
        <end position="22"/>
    </location>
</feature>
<dbReference type="AlphaFoldDB" id="A0A699QBT9"/>
<proteinExistence type="predicted"/>
<dbReference type="EMBL" id="BKCJ010985051">
    <property type="protein sequence ID" value="GFC60349.1"/>
    <property type="molecule type" value="Genomic_DNA"/>
</dbReference>
<accession>A0A699QBT9</accession>
<evidence type="ECO:0000313" key="2">
    <source>
        <dbReference type="EMBL" id="GFC60349.1"/>
    </source>
</evidence>
<feature type="region of interest" description="Disordered" evidence="1">
    <location>
        <begin position="42"/>
        <end position="62"/>
    </location>
</feature>
<feature type="non-terminal residue" evidence="2">
    <location>
        <position position="1"/>
    </location>
</feature>
<evidence type="ECO:0000256" key="1">
    <source>
        <dbReference type="SAM" id="MobiDB-lite"/>
    </source>
</evidence>
<sequence length="234" mass="25084">SFDLPTVADKPASSMRDVSEGEACPTEFGFIAAQDRATIVKSSTLPHDSAPRVTSPAADKGSMQHNISELTALCTSLQRVKVLEDREGVAATQYRDDAPIKRRSINEGEVAAKRISNDSKEISRVLTSIDAATVLAGGIDVPTGSGFIPTAGPPATVISTSSEVGPTASPIVTKRKGKEVIVESDTPKKKKLQEQIDAQVAIELEEQQQKEDIRINEQIARDAEVARIHAEEEL</sequence>
<organism evidence="2">
    <name type="scientific">Tanacetum cinerariifolium</name>
    <name type="common">Dalmatian daisy</name>
    <name type="synonym">Chrysanthemum cinerariifolium</name>
    <dbReference type="NCBI Taxonomy" id="118510"/>
    <lineage>
        <taxon>Eukaryota</taxon>
        <taxon>Viridiplantae</taxon>
        <taxon>Streptophyta</taxon>
        <taxon>Embryophyta</taxon>
        <taxon>Tracheophyta</taxon>
        <taxon>Spermatophyta</taxon>
        <taxon>Magnoliopsida</taxon>
        <taxon>eudicotyledons</taxon>
        <taxon>Gunneridae</taxon>
        <taxon>Pentapetalae</taxon>
        <taxon>asterids</taxon>
        <taxon>campanulids</taxon>
        <taxon>Asterales</taxon>
        <taxon>Asteraceae</taxon>
        <taxon>Asteroideae</taxon>
        <taxon>Anthemideae</taxon>
        <taxon>Anthemidinae</taxon>
        <taxon>Tanacetum</taxon>
    </lineage>
</organism>
<comment type="caution">
    <text evidence="2">The sequence shown here is derived from an EMBL/GenBank/DDBJ whole genome shotgun (WGS) entry which is preliminary data.</text>
</comment>
<gene>
    <name evidence="2" type="ORF">Tci_832319</name>
</gene>
<reference evidence="2" key="1">
    <citation type="journal article" date="2019" name="Sci. Rep.">
        <title>Draft genome of Tanacetum cinerariifolium, the natural source of mosquito coil.</title>
        <authorList>
            <person name="Yamashiro T."/>
            <person name="Shiraishi A."/>
            <person name="Satake H."/>
            <person name="Nakayama K."/>
        </authorList>
    </citation>
    <scope>NUCLEOTIDE SEQUENCE</scope>
</reference>
<protein>
    <submittedName>
        <fullName evidence="2">Uncharacterized protein</fullName>
    </submittedName>
</protein>
<name>A0A699QBT9_TANCI</name>